<keyword evidence="2" id="KW-1185">Reference proteome</keyword>
<feature type="signal peptide" evidence="1">
    <location>
        <begin position="1"/>
        <end position="19"/>
    </location>
</feature>
<evidence type="ECO:0000256" key="1">
    <source>
        <dbReference type="SAM" id="SignalP"/>
    </source>
</evidence>
<accession>A0AAJ7SIB6</accession>
<evidence type="ECO:0000313" key="3">
    <source>
        <dbReference type="RefSeq" id="XP_028969018.1"/>
    </source>
</evidence>
<keyword evidence="1" id="KW-0732">Signal</keyword>
<evidence type="ECO:0000313" key="2">
    <source>
        <dbReference type="Proteomes" id="UP000694867"/>
    </source>
</evidence>
<dbReference type="AlphaFoldDB" id="A0AAJ7SIB6"/>
<reference evidence="3" key="1">
    <citation type="submission" date="2025-08" db="UniProtKB">
        <authorList>
            <consortium name="RefSeq"/>
        </authorList>
    </citation>
    <scope>IDENTIFICATION</scope>
</reference>
<dbReference type="RefSeq" id="XP_028969018.1">
    <property type="nucleotide sequence ID" value="XM_029113185.1"/>
</dbReference>
<gene>
    <name evidence="3" type="primary">LOC114828573</name>
</gene>
<dbReference type="Proteomes" id="UP000694867">
    <property type="component" value="Unplaced"/>
</dbReference>
<feature type="chain" id="PRO_5042607788" evidence="1">
    <location>
        <begin position="20"/>
        <end position="149"/>
    </location>
</feature>
<dbReference type="KEGG" id="goe:114828573"/>
<protein>
    <submittedName>
        <fullName evidence="3">Uncharacterized protein LOC114828573</fullName>
    </submittedName>
</protein>
<name>A0AAJ7SIB6_9ACAR</name>
<proteinExistence type="predicted"/>
<organism evidence="2 3">
    <name type="scientific">Galendromus occidentalis</name>
    <name type="common">western predatory mite</name>
    <dbReference type="NCBI Taxonomy" id="34638"/>
    <lineage>
        <taxon>Eukaryota</taxon>
        <taxon>Metazoa</taxon>
        <taxon>Ecdysozoa</taxon>
        <taxon>Arthropoda</taxon>
        <taxon>Chelicerata</taxon>
        <taxon>Arachnida</taxon>
        <taxon>Acari</taxon>
        <taxon>Parasitiformes</taxon>
        <taxon>Mesostigmata</taxon>
        <taxon>Gamasina</taxon>
        <taxon>Phytoseioidea</taxon>
        <taxon>Phytoseiidae</taxon>
        <taxon>Typhlodrominae</taxon>
        <taxon>Galendromus</taxon>
    </lineage>
</organism>
<sequence length="149" mass="16754">MQFVKHSLVLSVFIGASLAFGDEVTTRPVDSPKTKCDVMEEFNCDRACRGVQRTLCAKQANGSYLCICFNGDIYSTHHTSDGKLAFFDNAFGRTTKAPYPYYLEPLHLGKQGPGVTDPCDPRSKFRHIFNYDERIAQQKSNDVSDKVFI</sequence>
<dbReference type="GeneID" id="114828573"/>